<evidence type="ECO:0000256" key="1">
    <source>
        <dbReference type="SAM" id="Phobius"/>
    </source>
</evidence>
<evidence type="ECO:0000313" key="3">
    <source>
        <dbReference type="Proteomes" id="UP000790347"/>
    </source>
</evidence>
<protein>
    <submittedName>
        <fullName evidence="2">Uncharacterized protein</fullName>
    </submittedName>
</protein>
<keyword evidence="3" id="KW-1185">Reference proteome</keyword>
<keyword evidence="1" id="KW-0472">Membrane</keyword>
<proteinExistence type="predicted"/>
<evidence type="ECO:0000313" key="2">
    <source>
        <dbReference type="EMBL" id="KAH9516583.1"/>
    </source>
</evidence>
<gene>
    <name evidence="2" type="ORF">DERF_007317</name>
</gene>
<accession>A0A922L301</accession>
<dbReference type="EMBL" id="ASGP02000003">
    <property type="protein sequence ID" value="KAH9516583.1"/>
    <property type="molecule type" value="Genomic_DNA"/>
</dbReference>
<reference evidence="2" key="1">
    <citation type="submission" date="2013-05" db="EMBL/GenBank/DDBJ databases">
        <authorList>
            <person name="Yim A.K.Y."/>
            <person name="Chan T.F."/>
            <person name="Ji K.M."/>
            <person name="Liu X.Y."/>
            <person name="Zhou J.W."/>
            <person name="Li R.Q."/>
            <person name="Yang K.Y."/>
            <person name="Li J."/>
            <person name="Li M."/>
            <person name="Law P.T.W."/>
            <person name="Wu Y.L."/>
            <person name="Cai Z.L."/>
            <person name="Qin H."/>
            <person name="Bao Y."/>
            <person name="Leung R.K.K."/>
            <person name="Ng P.K.S."/>
            <person name="Zou J."/>
            <person name="Zhong X.J."/>
            <person name="Ran P.X."/>
            <person name="Zhong N.S."/>
            <person name="Liu Z.G."/>
            <person name="Tsui S.K.W."/>
        </authorList>
    </citation>
    <scope>NUCLEOTIDE SEQUENCE</scope>
    <source>
        <strain evidence="2">Derf</strain>
        <tissue evidence="2">Whole organism</tissue>
    </source>
</reference>
<keyword evidence="1" id="KW-1133">Transmembrane helix</keyword>
<feature type="transmembrane region" description="Helical" evidence="1">
    <location>
        <begin position="50"/>
        <end position="68"/>
    </location>
</feature>
<dbReference type="Proteomes" id="UP000790347">
    <property type="component" value="Unassembled WGS sequence"/>
</dbReference>
<keyword evidence="1" id="KW-0812">Transmembrane</keyword>
<sequence length="86" mass="10143">MFWRRGFDFDLGSTNIRIVIIDVVNIEQTITITIPQIEIRMIEHQRMRQTFINILLYCGYVVTSIKIVSNIRSIDFYDTESNDPNS</sequence>
<organism evidence="2 3">
    <name type="scientific">Dermatophagoides farinae</name>
    <name type="common">American house dust mite</name>
    <dbReference type="NCBI Taxonomy" id="6954"/>
    <lineage>
        <taxon>Eukaryota</taxon>
        <taxon>Metazoa</taxon>
        <taxon>Ecdysozoa</taxon>
        <taxon>Arthropoda</taxon>
        <taxon>Chelicerata</taxon>
        <taxon>Arachnida</taxon>
        <taxon>Acari</taxon>
        <taxon>Acariformes</taxon>
        <taxon>Sarcoptiformes</taxon>
        <taxon>Astigmata</taxon>
        <taxon>Psoroptidia</taxon>
        <taxon>Analgoidea</taxon>
        <taxon>Pyroglyphidae</taxon>
        <taxon>Dermatophagoidinae</taxon>
        <taxon>Dermatophagoides</taxon>
    </lineage>
</organism>
<comment type="caution">
    <text evidence="2">The sequence shown here is derived from an EMBL/GenBank/DDBJ whole genome shotgun (WGS) entry which is preliminary data.</text>
</comment>
<reference evidence="2" key="2">
    <citation type="journal article" date="2022" name="Res Sq">
        <title>Comparative Genomics Reveals Insights into the Divergent Evolution of Astigmatic Mites and Household Pest Adaptations.</title>
        <authorList>
            <person name="Xiong Q."/>
            <person name="Wan A.T.-Y."/>
            <person name="Liu X.-Y."/>
            <person name="Fung C.S.-H."/>
            <person name="Xiao X."/>
            <person name="Malainual N."/>
            <person name="Hou J."/>
            <person name="Wang L."/>
            <person name="Wang M."/>
            <person name="Yang K."/>
            <person name="Cui Y."/>
            <person name="Leung E."/>
            <person name="Nong W."/>
            <person name="Shin S.-K."/>
            <person name="Au S."/>
            <person name="Jeong K.Y."/>
            <person name="Chew F.T."/>
            <person name="Hui J."/>
            <person name="Leung T.F."/>
            <person name="Tungtrongchitr A."/>
            <person name="Zhong N."/>
            <person name="Liu Z."/>
            <person name="Tsui S."/>
        </authorList>
    </citation>
    <scope>NUCLEOTIDE SEQUENCE</scope>
    <source>
        <strain evidence="2">Derf</strain>
        <tissue evidence="2">Whole organism</tissue>
    </source>
</reference>
<name>A0A922L301_DERFA</name>
<dbReference type="AlphaFoldDB" id="A0A922L301"/>